<dbReference type="Pfam" id="PF13675">
    <property type="entry name" value="PilJ"/>
    <property type="match status" value="2"/>
</dbReference>
<dbReference type="RefSeq" id="WP_378295542.1">
    <property type="nucleotide sequence ID" value="NZ_JBHULE010000037.1"/>
</dbReference>
<accession>A0ABW5LPF6</accession>
<dbReference type="Proteomes" id="UP001597319">
    <property type="component" value="Unassembled WGS sequence"/>
</dbReference>
<evidence type="ECO:0000256" key="3">
    <source>
        <dbReference type="ARBA" id="ARBA00022989"/>
    </source>
</evidence>
<evidence type="ECO:0000259" key="5">
    <source>
        <dbReference type="Pfam" id="PF13675"/>
    </source>
</evidence>
<keyword evidence="4" id="KW-0472">Membrane</keyword>
<evidence type="ECO:0000256" key="2">
    <source>
        <dbReference type="ARBA" id="ARBA00022692"/>
    </source>
</evidence>
<sequence length="256" mass="29142">MIAQSKNYGAITYGKAVNISGKQRMLSQKMSKAFLLLAKGINDDAIKKELNSSKFIFEKQLQILTKNATSATVKLSIKKVKGLWEEFKEVIISTPDVQNSLRVLKLNTNLLKACNEVVKSIESSFNYNNQFFKDKNKELVHTINVSGKQRMLSQRLCLYYTATTMFLRDSSDYKETLNLVYTEFDNAIGELLISSYNSTEIEEELGSIMSLWEKFQINKKGLANGDFPLQEIFTTTNQLTKSFNKITGLYESRANN</sequence>
<evidence type="ECO:0000256" key="4">
    <source>
        <dbReference type="ARBA" id="ARBA00023136"/>
    </source>
</evidence>
<evidence type="ECO:0000313" key="7">
    <source>
        <dbReference type="Proteomes" id="UP001597319"/>
    </source>
</evidence>
<keyword evidence="3" id="KW-1133">Transmembrane helix</keyword>
<organism evidence="6 7">
    <name type="scientific">Aquimarina rubra</name>
    <dbReference type="NCBI Taxonomy" id="1920033"/>
    <lineage>
        <taxon>Bacteria</taxon>
        <taxon>Pseudomonadati</taxon>
        <taxon>Bacteroidota</taxon>
        <taxon>Flavobacteriia</taxon>
        <taxon>Flavobacteriales</taxon>
        <taxon>Flavobacteriaceae</taxon>
        <taxon>Aquimarina</taxon>
    </lineage>
</organism>
<dbReference type="InterPro" id="IPR029095">
    <property type="entry name" value="NarX-like_N"/>
</dbReference>
<comment type="caution">
    <text evidence="6">The sequence shown here is derived from an EMBL/GenBank/DDBJ whole genome shotgun (WGS) entry which is preliminary data.</text>
</comment>
<evidence type="ECO:0000313" key="6">
    <source>
        <dbReference type="EMBL" id="MFD2565724.1"/>
    </source>
</evidence>
<feature type="domain" description="NarX-like N-terminal" evidence="5">
    <location>
        <begin position="141"/>
        <end position="217"/>
    </location>
</feature>
<feature type="domain" description="NarX-like N-terminal" evidence="5">
    <location>
        <begin position="15"/>
        <end position="101"/>
    </location>
</feature>
<comment type="subcellular location">
    <subcellularLocation>
        <location evidence="1">Membrane</location>
        <topology evidence="1">Multi-pass membrane protein</topology>
    </subcellularLocation>
</comment>
<evidence type="ECO:0000256" key="1">
    <source>
        <dbReference type="ARBA" id="ARBA00004141"/>
    </source>
</evidence>
<gene>
    <name evidence="6" type="ORF">ACFSR1_23815</name>
</gene>
<keyword evidence="2" id="KW-0812">Transmembrane</keyword>
<keyword evidence="7" id="KW-1185">Reference proteome</keyword>
<name>A0ABW5LPF6_9FLAO</name>
<protein>
    <submittedName>
        <fullName evidence="6">Type IV pili methyl-accepting chemotaxis transducer N-terminal domain-containing protein</fullName>
    </submittedName>
</protein>
<dbReference type="EMBL" id="JBHULE010000037">
    <property type="protein sequence ID" value="MFD2565724.1"/>
    <property type="molecule type" value="Genomic_DNA"/>
</dbReference>
<proteinExistence type="predicted"/>
<reference evidence="7" key="1">
    <citation type="journal article" date="2019" name="Int. J. Syst. Evol. Microbiol.">
        <title>The Global Catalogue of Microorganisms (GCM) 10K type strain sequencing project: providing services to taxonomists for standard genome sequencing and annotation.</title>
        <authorList>
            <consortium name="The Broad Institute Genomics Platform"/>
            <consortium name="The Broad Institute Genome Sequencing Center for Infectious Disease"/>
            <person name="Wu L."/>
            <person name="Ma J."/>
        </authorList>
    </citation>
    <scope>NUCLEOTIDE SEQUENCE [LARGE SCALE GENOMIC DNA]</scope>
    <source>
        <strain evidence="7">KCTC 52274</strain>
    </source>
</reference>